<comment type="caution">
    <text evidence="1">The sequence shown here is derived from an EMBL/GenBank/DDBJ whole genome shotgun (WGS) entry which is preliminary data.</text>
</comment>
<sequence length="105" mass="12345">MELERKRKNEQEMVEKMIHIYCRGKHKSKKGCLCPQCQALADYARARTERCPRMAEKTFCSACPHPCYKPQLREQMKQVMRYAGPRMLLHDPVAAVRHLVLTRSL</sequence>
<dbReference type="NCBIfam" id="NF007714">
    <property type="entry name" value="PRK10410.1-2"/>
    <property type="match status" value="1"/>
</dbReference>
<organism evidence="1 2">
    <name type="scientific">Allofournierella massiliensis</name>
    <dbReference type="NCBI Taxonomy" id="1650663"/>
    <lineage>
        <taxon>Bacteria</taxon>
        <taxon>Bacillati</taxon>
        <taxon>Bacillota</taxon>
        <taxon>Clostridia</taxon>
        <taxon>Eubacteriales</taxon>
        <taxon>Oscillospiraceae</taxon>
        <taxon>Allofournierella</taxon>
    </lineage>
</organism>
<evidence type="ECO:0000313" key="2">
    <source>
        <dbReference type="Proteomes" id="UP001529380"/>
    </source>
</evidence>
<dbReference type="InterPro" id="IPR020483">
    <property type="entry name" value="Uncharacterised_YgbA"/>
</dbReference>
<name>A0ABT7UQY3_9FIRM</name>
<dbReference type="RefSeq" id="WP_289599873.1">
    <property type="nucleotide sequence ID" value="NZ_JAUDCL010000013.1"/>
</dbReference>
<evidence type="ECO:0000313" key="1">
    <source>
        <dbReference type="EMBL" id="MDM8201298.1"/>
    </source>
</evidence>
<accession>A0ABT7UQY3</accession>
<reference evidence="1 2" key="3">
    <citation type="submission" date="2023-06" db="EMBL/GenBank/DDBJ databases">
        <authorList>
            <person name="Zeman M."/>
            <person name="Kubasova T."/>
            <person name="Jahodarova E."/>
            <person name="Nykrynova M."/>
            <person name="Rychlik I."/>
        </authorList>
    </citation>
    <scope>NUCLEOTIDE SEQUENCE [LARGE SCALE GENOMIC DNA]</scope>
    <source>
        <strain evidence="1 2">ET340</strain>
    </source>
</reference>
<dbReference type="Pfam" id="PF11756">
    <property type="entry name" value="YgbA_NO"/>
    <property type="match status" value="1"/>
</dbReference>
<reference evidence="1 2" key="2">
    <citation type="submission" date="2023-06" db="EMBL/GenBank/DDBJ databases">
        <title>Identification and characterization of horizontal gene transfer across gut microbiota members of farm animals based on homology search.</title>
        <authorList>
            <person name="Schwarzerova J."/>
            <person name="Nykrynova M."/>
            <person name="Jureckova K."/>
            <person name="Cejkova D."/>
            <person name="Rychlik I."/>
        </authorList>
    </citation>
    <scope>NUCLEOTIDE SEQUENCE [LARGE SCALE GENOMIC DNA]</scope>
    <source>
        <strain evidence="1 2">ET340</strain>
    </source>
</reference>
<protein>
    <submittedName>
        <fullName evidence="1">Nitrous oxide-stimulated promoter family protein</fullName>
    </submittedName>
</protein>
<keyword evidence="2" id="KW-1185">Reference proteome</keyword>
<dbReference type="EMBL" id="JAUDCL010000013">
    <property type="protein sequence ID" value="MDM8201298.1"/>
    <property type="molecule type" value="Genomic_DNA"/>
</dbReference>
<proteinExistence type="predicted"/>
<reference evidence="2" key="1">
    <citation type="submission" date="2023-06" db="EMBL/GenBank/DDBJ databases">
        <title>Identification and characterization of horizontal gene transfer across gut microbiota members of farm animals based on homology search.</title>
        <authorList>
            <person name="Zeman M."/>
            <person name="Kubasova T."/>
            <person name="Jahodarova E."/>
            <person name="Nykrynova M."/>
            <person name="Rychlik I."/>
        </authorList>
    </citation>
    <scope>NUCLEOTIDE SEQUENCE [LARGE SCALE GENOMIC DNA]</scope>
    <source>
        <strain evidence="2">ET340</strain>
    </source>
</reference>
<dbReference type="Proteomes" id="UP001529380">
    <property type="component" value="Unassembled WGS sequence"/>
</dbReference>
<gene>
    <name evidence="1" type="ORF">QUW08_08360</name>
</gene>